<dbReference type="PANTHER" id="PTHR32251">
    <property type="entry name" value="3-OXO-5-ALPHA-STEROID 4-DEHYDROGENASE"/>
    <property type="match status" value="1"/>
</dbReference>
<dbReference type="AlphaFoldDB" id="A0A7W6IGP6"/>
<feature type="transmembrane region" description="Helical" evidence="1">
    <location>
        <begin position="36"/>
        <end position="55"/>
    </location>
</feature>
<dbReference type="InterPro" id="IPR010721">
    <property type="entry name" value="UstE-like"/>
</dbReference>
<gene>
    <name evidence="2" type="ORF">GGR34_002137</name>
</gene>
<organism evidence="2 3">
    <name type="scientific">Microvirga flocculans</name>
    <dbReference type="NCBI Taxonomy" id="217168"/>
    <lineage>
        <taxon>Bacteria</taxon>
        <taxon>Pseudomonadati</taxon>
        <taxon>Pseudomonadota</taxon>
        <taxon>Alphaproteobacteria</taxon>
        <taxon>Hyphomicrobiales</taxon>
        <taxon>Methylobacteriaceae</taxon>
        <taxon>Microvirga</taxon>
    </lineage>
</organism>
<evidence type="ECO:0000313" key="2">
    <source>
        <dbReference type="EMBL" id="MBB4040484.1"/>
    </source>
</evidence>
<feature type="transmembrane region" description="Helical" evidence="1">
    <location>
        <begin position="215"/>
        <end position="239"/>
    </location>
</feature>
<keyword evidence="3" id="KW-1185">Reference proteome</keyword>
<dbReference type="GO" id="GO:0016020">
    <property type="term" value="C:membrane"/>
    <property type="evidence" value="ECO:0007669"/>
    <property type="project" value="TreeGrafter"/>
</dbReference>
<keyword evidence="1" id="KW-1133">Transmembrane helix</keyword>
<accession>A0A7W6IGP6</accession>
<feature type="transmembrane region" description="Helical" evidence="1">
    <location>
        <begin position="61"/>
        <end position="81"/>
    </location>
</feature>
<protein>
    <submittedName>
        <fullName evidence="2">Steroid 5-alpha reductase family enzyme</fullName>
    </submittedName>
</protein>
<dbReference type="Proteomes" id="UP000519439">
    <property type="component" value="Unassembled WGS sequence"/>
</dbReference>
<dbReference type="RefSeq" id="WP_027315880.1">
    <property type="nucleotide sequence ID" value="NZ_JACIDC010000006.1"/>
</dbReference>
<comment type="caution">
    <text evidence="2">The sequence shown here is derived from an EMBL/GenBank/DDBJ whole genome shotgun (WGS) entry which is preliminary data.</text>
</comment>
<feature type="transmembrane region" description="Helical" evidence="1">
    <location>
        <begin position="111"/>
        <end position="133"/>
    </location>
</feature>
<reference evidence="2 3" key="1">
    <citation type="submission" date="2020-08" db="EMBL/GenBank/DDBJ databases">
        <title>Genomic Encyclopedia of Type Strains, Phase IV (KMG-IV): sequencing the most valuable type-strain genomes for metagenomic binning, comparative biology and taxonomic classification.</title>
        <authorList>
            <person name="Goeker M."/>
        </authorList>
    </citation>
    <scope>NUCLEOTIDE SEQUENCE [LARGE SCALE GENOMIC DNA]</scope>
    <source>
        <strain evidence="2 3">DSM 15743</strain>
    </source>
</reference>
<feature type="transmembrane region" description="Helical" evidence="1">
    <location>
        <begin position="6"/>
        <end position="24"/>
    </location>
</feature>
<evidence type="ECO:0000256" key="1">
    <source>
        <dbReference type="SAM" id="Phobius"/>
    </source>
</evidence>
<dbReference type="EMBL" id="JACIDC010000006">
    <property type="protein sequence ID" value="MBB4040484.1"/>
    <property type="molecule type" value="Genomic_DNA"/>
</dbReference>
<dbReference type="PANTHER" id="PTHR32251:SF17">
    <property type="entry name" value="STEROID 5-ALPHA REDUCTASE C-TERMINAL DOMAIN-CONTAINING PROTEIN"/>
    <property type="match status" value="1"/>
</dbReference>
<dbReference type="PROSITE" id="PS50244">
    <property type="entry name" value="S5A_REDUCTASE"/>
    <property type="match status" value="1"/>
</dbReference>
<keyword evidence="1" id="KW-0472">Membrane</keyword>
<sequence length="271" mass="29762">MSELEAAILLAGAGMALSVIMAVAWRVQQSTGQSGWIDTIWSFSVGTVGAALALWPGEDGLSLRQILVAALAAAWSLRLGASIARRTIKGGEDPRYAALYEQWGENYSRRLFWFLQIQAAAAFVLVATIAVAAHNPVTELRLADMAGAFVLAIAILGERLADNQLRDFRSNPANRGKVCETGLWAYSRHPNYFFEWLGWCAYPFFGINADLTYPIGFATLAGPVFMYWLLVHVSGIPLLEAHMLRSRGAQFEAYRSRVNAFFPGVRKGARS</sequence>
<name>A0A7W6IGP6_9HYPH</name>
<evidence type="ECO:0000313" key="3">
    <source>
        <dbReference type="Proteomes" id="UP000519439"/>
    </source>
</evidence>
<dbReference type="Gene3D" id="1.20.120.1630">
    <property type="match status" value="1"/>
</dbReference>
<dbReference type="Pfam" id="PF06966">
    <property type="entry name" value="DUF1295"/>
    <property type="match status" value="1"/>
</dbReference>
<proteinExistence type="predicted"/>
<keyword evidence="1" id="KW-0812">Transmembrane</keyword>